<keyword evidence="6 11" id="KW-0949">S-adenosyl-L-methionine</keyword>
<dbReference type="SUPFAM" id="SSF53335">
    <property type="entry name" value="S-adenosyl-L-methionine-dependent methyltransferases"/>
    <property type="match status" value="1"/>
</dbReference>
<evidence type="ECO:0000256" key="5">
    <source>
        <dbReference type="ARBA" id="ARBA00022679"/>
    </source>
</evidence>
<comment type="similarity">
    <text evidence="11">Belongs to the class I-like SAM-binding methyltransferase superfamily. DOT1 family.</text>
</comment>
<dbReference type="CDD" id="cd02440">
    <property type="entry name" value="AdoMet_MTases"/>
    <property type="match status" value="1"/>
</dbReference>
<keyword evidence="7 11" id="KW-0156">Chromatin regulator</keyword>
<comment type="miscellaneous">
    <text evidence="11">In contrast to other lysine histone methyltransferases, it does not contain a SET domain, suggesting the existence of another mechanism for methylation of lysine residues of histones.</text>
</comment>
<proteinExistence type="inferred from homology"/>
<evidence type="ECO:0000256" key="2">
    <source>
        <dbReference type="ARBA" id="ARBA00012190"/>
    </source>
</evidence>
<keyword evidence="12" id="KW-0175">Coiled coil</keyword>
<reference evidence="14" key="1">
    <citation type="submission" date="2021-06" db="EMBL/GenBank/DDBJ databases">
        <authorList>
            <person name="Kallberg Y."/>
            <person name="Tangrot J."/>
            <person name="Rosling A."/>
        </authorList>
    </citation>
    <scope>NUCLEOTIDE SEQUENCE</scope>
    <source>
        <strain evidence="14">FL130A</strain>
    </source>
</reference>
<gene>
    <name evidence="14" type="ORF">ALEPTO_LOCUS12151</name>
</gene>
<evidence type="ECO:0000256" key="7">
    <source>
        <dbReference type="ARBA" id="ARBA00022853"/>
    </source>
</evidence>
<evidence type="ECO:0000259" key="13">
    <source>
        <dbReference type="PROSITE" id="PS51569"/>
    </source>
</evidence>
<evidence type="ECO:0000256" key="10">
    <source>
        <dbReference type="ARBA" id="ARBA00047770"/>
    </source>
</evidence>
<evidence type="ECO:0000313" key="15">
    <source>
        <dbReference type="Proteomes" id="UP000789508"/>
    </source>
</evidence>
<dbReference type="OrthoDB" id="443402at2759"/>
<evidence type="ECO:0000256" key="4">
    <source>
        <dbReference type="ARBA" id="ARBA00022603"/>
    </source>
</evidence>
<feature type="non-terminal residue" evidence="14">
    <location>
        <position position="1"/>
    </location>
</feature>
<dbReference type="InterPro" id="IPR029063">
    <property type="entry name" value="SAM-dependent_MTases_sf"/>
</dbReference>
<dbReference type="GO" id="GO:0000077">
    <property type="term" value="P:DNA damage checkpoint signaling"/>
    <property type="evidence" value="ECO:0007669"/>
    <property type="project" value="TreeGrafter"/>
</dbReference>
<dbReference type="InterPro" id="IPR025789">
    <property type="entry name" value="DOT1_dom"/>
</dbReference>
<evidence type="ECO:0000256" key="8">
    <source>
        <dbReference type="ARBA" id="ARBA00023242"/>
    </source>
</evidence>
<comment type="caution">
    <text evidence="14">The sequence shown here is derived from an EMBL/GenBank/DDBJ whole genome shotgun (WGS) entry which is preliminary data.</text>
</comment>
<keyword evidence="8 11" id="KW-0539">Nucleus</keyword>
<name>A0A9N9I3M0_9GLOM</name>
<dbReference type="PROSITE" id="PS51569">
    <property type="entry name" value="DOT1"/>
    <property type="match status" value="1"/>
</dbReference>
<comment type="subcellular location">
    <subcellularLocation>
        <location evidence="1 11">Nucleus</location>
    </subcellularLocation>
</comment>
<evidence type="ECO:0000256" key="9">
    <source>
        <dbReference type="ARBA" id="ARBA00029821"/>
    </source>
</evidence>
<dbReference type="PANTHER" id="PTHR21451">
    <property type="entry name" value="HISTONE H3 METHYLTRANSFERASE"/>
    <property type="match status" value="1"/>
</dbReference>
<evidence type="ECO:0000256" key="1">
    <source>
        <dbReference type="ARBA" id="ARBA00004123"/>
    </source>
</evidence>
<keyword evidence="5 11" id="KW-0808">Transferase</keyword>
<dbReference type="FunFam" id="3.40.50.150:FF:000033">
    <property type="entry name" value="Histone-lysine N-methyltransferase, H3 lysine-79 specific"/>
    <property type="match status" value="1"/>
</dbReference>
<evidence type="ECO:0000256" key="3">
    <source>
        <dbReference type="ARBA" id="ARBA00020987"/>
    </source>
</evidence>
<feature type="domain" description="DOT1" evidence="13">
    <location>
        <begin position="38"/>
        <end position="376"/>
    </location>
</feature>
<accession>A0A9N9I3M0</accession>
<protein>
    <recommendedName>
        <fullName evidence="3 11">Histone-lysine N-methyltransferase, H3 lysine-79 specific</fullName>
        <ecNumber evidence="2 11">2.1.1.360</ecNumber>
    </recommendedName>
    <alternativeName>
        <fullName evidence="9 11">Histone H3-K79 methyltransferase</fullName>
    </alternativeName>
</protein>
<dbReference type="Proteomes" id="UP000789508">
    <property type="component" value="Unassembled WGS sequence"/>
</dbReference>
<keyword evidence="4 11" id="KW-0489">Methyltransferase</keyword>
<feature type="coiled-coil region" evidence="12">
    <location>
        <begin position="75"/>
        <end position="102"/>
    </location>
</feature>
<dbReference type="PANTHER" id="PTHR21451:SF0">
    <property type="entry name" value="HISTONE-LYSINE N-METHYLTRANSFERASE, H3 LYSINE-79 SPECIFIC"/>
    <property type="match status" value="1"/>
</dbReference>
<dbReference type="EC" id="2.1.1.360" evidence="2 11"/>
<dbReference type="InterPro" id="IPR030445">
    <property type="entry name" value="H3-K79_meTrfase"/>
</dbReference>
<keyword evidence="15" id="KW-1185">Reference proteome</keyword>
<evidence type="ECO:0000313" key="14">
    <source>
        <dbReference type="EMBL" id="CAG8717977.1"/>
    </source>
</evidence>
<evidence type="ECO:0000256" key="11">
    <source>
        <dbReference type="RuleBase" id="RU271113"/>
    </source>
</evidence>
<dbReference type="Gene3D" id="3.40.50.150">
    <property type="entry name" value="Vaccinia Virus protein VP39"/>
    <property type="match status" value="1"/>
</dbReference>
<dbReference type="AlphaFoldDB" id="A0A9N9I3M0"/>
<comment type="function">
    <text evidence="11">Histone methyltransferase that specifically trimethylates histone H3 to form H3K79me3. This methylation is required for telomere silencing and for the pachytene checkpoint during the meiotic cell cycle by allowing the recruitment of RAD9 to double strand breaks. Nucleosomes are preferred as substrate compared to free histone.</text>
</comment>
<dbReference type="GO" id="GO:0032259">
    <property type="term" value="P:methylation"/>
    <property type="evidence" value="ECO:0007669"/>
    <property type="project" value="UniProtKB-KW"/>
</dbReference>
<dbReference type="GO" id="GO:0006281">
    <property type="term" value="P:DNA repair"/>
    <property type="evidence" value="ECO:0007669"/>
    <property type="project" value="TreeGrafter"/>
</dbReference>
<evidence type="ECO:0000256" key="12">
    <source>
        <dbReference type="SAM" id="Coils"/>
    </source>
</evidence>
<organism evidence="14 15">
    <name type="scientific">Ambispora leptoticha</name>
    <dbReference type="NCBI Taxonomy" id="144679"/>
    <lineage>
        <taxon>Eukaryota</taxon>
        <taxon>Fungi</taxon>
        <taxon>Fungi incertae sedis</taxon>
        <taxon>Mucoromycota</taxon>
        <taxon>Glomeromycotina</taxon>
        <taxon>Glomeromycetes</taxon>
        <taxon>Archaeosporales</taxon>
        <taxon>Ambisporaceae</taxon>
        <taxon>Ambispora</taxon>
    </lineage>
</organism>
<comment type="catalytic activity">
    <reaction evidence="10 11">
        <text>L-lysyl(79)-[histone H3] + 3 S-adenosyl-L-methionine = N(6),N(6),N(6)-trimethyl-L-lysyl(79)-[histone H3] + 3 S-adenosyl-L-homocysteine + 3 H(+)</text>
        <dbReference type="Rhea" id="RHEA:60328"/>
        <dbReference type="Rhea" id="RHEA-COMP:15549"/>
        <dbReference type="Rhea" id="RHEA-COMP:15552"/>
        <dbReference type="ChEBI" id="CHEBI:15378"/>
        <dbReference type="ChEBI" id="CHEBI:29969"/>
        <dbReference type="ChEBI" id="CHEBI:57856"/>
        <dbReference type="ChEBI" id="CHEBI:59789"/>
        <dbReference type="ChEBI" id="CHEBI:61961"/>
        <dbReference type="EC" id="2.1.1.360"/>
    </reaction>
</comment>
<sequence length="390" mass="44760">MDQIKRRYCSTVDAPAQTTGHCSPPKRVKFDLDEDIRRRVETTTSEEETEQIVVASSFNKAQLQQSPKPQMNSSKNSLLLELREEQDALTNSQKKLAKKLQKSIVEFYCIPASRIEDMTDEDSNGLSGDDDYDNAMERERVPFANDRKLVYKILSAVYKRTVTPNIDVLETYKPWSPQVYGELKRNLIHDIIQKTALTQNSIFLDFGCGVGNVILQVAAEAGCSVYGIEFNRERYEMAINQLDEFRNKMRRYEVPHGEVTIYHADFLNCPPINAILSKKQKVVVLVNNFMFEEETRLSLLQLFLQLEDSGQIVSLKSFRLGRHKINGWNSGDIANILRVEEYPYGKGWVSWSASEGKYFVATVDRSILREWEEKQVNGFIGPETRVTRSS</sequence>
<dbReference type="EMBL" id="CAJVPS010025068">
    <property type="protein sequence ID" value="CAG8717977.1"/>
    <property type="molecule type" value="Genomic_DNA"/>
</dbReference>
<dbReference type="GO" id="GO:0140956">
    <property type="term" value="F:histone H3K79 trimethyltransferase activity"/>
    <property type="evidence" value="ECO:0007669"/>
    <property type="project" value="UniProtKB-EC"/>
</dbReference>
<dbReference type="GO" id="GO:0005634">
    <property type="term" value="C:nucleus"/>
    <property type="evidence" value="ECO:0007669"/>
    <property type="project" value="UniProtKB-SubCell"/>
</dbReference>
<dbReference type="Pfam" id="PF08123">
    <property type="entry name" value="DOT1"/>
    <property type="match status" value="1"/>
</dbReference>
<evidence type="ECO:0000256" key="6">
    <source>
        <dbReference type="ARBA" id="ARBA00022691"/>
    </source>
</evidence>